<name>A0A0V0I871_SOLCH</name>
<organism evidence="1">
    <name type="scientific">Solanum chacoense</name>
    <name type="common">Chaco potato</name>
    <dbReference type="NCBI Taxonomy" id="4108"/>
    <lineage>
        <taxon>Eukaryota</taxon>
        <taxon>Viridiplantae</taxon>
        <taxon>Streptophyta</taxon>
        <taxon>Embryophyta</taxon>
        <taxon>Tracheophyta</taxon>
        <taxon>Spermatophyta</taxon>
        <taxon>Magnoliopsida</taxon>
        <taxon>eudicotyledons</taxon>
        <taxon>Gunneridae</taxon>
        <taxon>Pentapetalae</taxon>
        <taxon>asterids</taxon>
        <taxon>lamiids</taxon>
        <taxon>Solanales</taxon>
        <taxon>Solanaceae</taxon>
        <taxon>Solanoideae</taxon>
        <taxon>Solaneae</taxon>
        <taxon>Solanum</taxon>
    </lineage>
</organism>
<reference evidence="1" key="1">
    <citation type="submission" date="2015-12" db="EMBL/GenBank/DDBJ databases">
        <title>Gene expression during late stages of embryo sac development: a critical building block for successful pollen-pistil interactions.</title>
        <authorList>
            <person name="Liu Y."/>
            <person name="Joly V."/>
            <person name="Sabar M."/>
            <person name="Matton D.P."/>
        </authorList>
    </citation>
    <scope>NUCLEOTIDE SEQUENCE</scope>
</reference>
<protein>
    <submittedName>
        <fullName evidence="1">Putative ovule protein</fullName>
    </submittedName>
</protein>
<evidence type="ECO:0000313" key="1">
    <source>
        <dbReference type="EMBL" id="JAP28751.1"/>
    </source>
</evidence>
<dbReference type="AlphaFoldDB" id="A0A0V0I871"/>
<proteinExistence type="predicted"/>
<sequence length="72" mass="7943">MVLCPLPLSPFTTFFSCFAGGMLLSQRALKLRRTKYDLAASEKCTPSFIAIRSLQIGASVYISPFFSSSLCR</sequence>
<accession>A0A0V0I871</accession>
<dbReference type="EMBL" id="GEDG01009804">
    <property type="protein sequence ID" value="JAP28751.1"/>
    <property type="molecule type" value="Transcribed_RNA"/>
</dbReference>